<dbReference type="InterPro" id="IPR046290">
    <property type="entry name" value="DUF6327"/>
</dbReference>
<dbReference type="AlphaFoldDB" id="A0A2S0RDU2"/>
<accession>A0A2S0RDU2</accession>
<evidence type="ECO:0008006" key="3">
    <source>
        <dbReference type="Google" id="ProtNLM"/>
    </source>
</evidence>
<dbReference type="Proteomes" id="UP000244193">
    <property type="component" value="Chromosome"/>
</dbReference>
<keyword evidence="2" id="KW-1185">Reference proteome</keyword>
<dbReference type="OrthoDB" id="1150607at2"/>
<dbReference type="Pfam" id="PF19852">
    <property type="entry name" value="DUF6327"/>
    <property type="match status" value="1"/>
</dbReference>
<sequence length="81" mass="9121">MENKRYSSYEEIDRDLEILQLEKEIQFRKLAQSFSKTKDSLSPGQMIKSSLPSVAVNALSGLAGPIKGMALSFVLKKLFRL</sequence>
<reference evidence="1 2" key="1">
    <citation type="submission" date="2018-04" db="EMBL/GenBank/DDBJ databases">
        <title>Genome sequencing of Flavobacterium sp. HYN0048.</title>
        <authorList>
            <person name="Yi H."/>
            <person name="Baek C."/>
        </authorList>
    </citation>
    <scope>NUCLEOTIDE SEQUENCE [LARGE SCALE GENOMIC DNA]</scope>
    <source>
        <strain evidence="1 2">HYN0048</strain>
    </source>
</reference>
<organism evidence="1 2">
    <name type="scientific">Flavobacterium magnum</name>
    <dbReference type="NCBI Taxonomy" id="2162713"/>
    <lineage>
        <taxon>Bacteria</taxon>
        <taxon>Pseudomonadati</taxon>
        <taxon>Bacteroidota</taxon>
        <taxon>Flavobacteriia</taxon>
        <taxon>Flavobacteriales</taxon>
        <taxon>Flavobacteriaceae</taxon>
        <taxon>Flavobacterium</taxon>
    </lineage>
</organism>
<evidence type="ECO:0000313" key="2">
    <source>
        <dbReference type="Proteomes" id="UP000244193"/>
    </source>
</evidence>
<name>A0A2S0RDU2_9FLAO</name>
<gene>
    <name evidence="1" type="ORF">HYN48_03800</name>
</gene>
<dbReference type="RefSeq" id="WP_108369866.1">
    <property type="nucleotide sequence ID" value="NZ_CP028811.1"/>
</dbReference>
<protein>
    <recommendedName>
        <fullName evidence="3">Glutaminyl-tRNA synthetase</fullName>
    </recommendedName>
</protein>
<evidence type="ECO:0000313" key="1">
    <source>
        <dbReference type="EMBL" id="AWA29281.1"/>
    </source>
</evidence>
<proteinExistence type="predicted"/>
<dbReference type="KEGG" id="fmg:HYN48_03800"/>
<dbReference type="EMBL" id="CP028811">
    <property type="protein sequence ID" value="AWA29281.1"/>
    <property type="molecule type" value="Genomic_DNA"/>
</dbReference>